<dbReference type="Proteomes" id="UP001153709">
    <property type="component" value="Chromosome 8"/>
</dbReference>
<keyword evidence="5" id="KW-1208">Phospholipid metabolism</keyword>
<dbReference type="OrthoDB" id="202234at2759"/>
<comment type="domain">
    <text evidence="5">The HXXXXD motif is essential for acyltransferase activity and may constitute the binding site for the phosphate moiety of the glycerol-3-phosphate.</text>
</comment>
<dbReference type="PANTHER" id="PTHR10434">
    <property type="entry name" value="1-ACYL-SN-GLYCEROL-3-PHOSPHATE ACYLTRANSFERASE"/>
    <property type="match status" value="1"/>
</dbReference>
<dbReference type="GO" id="GO:0003841">
    <property type="term" value="F:1-acylglycerol-3-phosphate O-acyltransferase activity"/>
    <property type="evidence" value="ECO:0007669"/>
    <property type="project" value="UniProtKB-UniRule"/>
</dbReference>
<evidence type="ECO:0000259" key="7">
    <source>
        <dbReference type="SMART" id="SM00563"/>
    </source>
</evidence>
<comment type="similarity">
    <text evidence="2 5">Belongs to the 1-acyl-sn-glycerol-3-phosphate acyltransferase family.</text>
</comment>
<keyword evidence="6" id="KW-0472">Membrane</keyword>
<feature type="transmembrane region" description="Helical" evidence="6">
    <location>
        <begin position="37"/>
        <end position="54"/>
    </location>
</feature>
<feature type="transmembrane region" description="Helical" evidence="6">
    <location>
        <begin position="61"/>
        <end position="83"/>
    </location>
</feature>
<evidence type="ECO:0000313" key="8">
    <source>
        <dbReference type="EMBL" id="CAG9840083.1"/>
    </source>
</evidence>
<keyword evidence="5" id="KW-0443">Lipid metabolism</keyword>
<dbReference type="EMBL" id="OU898283">
    <property type="protein sequence ID" value="CAG9840083.1"/>
    <property type="molecule type" value="Genomic_DNA"/>
</dbReference>
<dbReference type="NCBIfam" id="TIGR00530">
    <property type="entry name" value="AGP_acyltrn"/>
    <property type="match status" value="1"/>
</dbReference>
<reference evidence="8" key="1">
    <citation type="submission" date="2022-01" db="EMBL/GenBank/DDBJ databases">
        <authorList>
            <person name="King R."/>
        </authorList>
    </citation>
    <scope>NUCLEOTIDE SEQUENCE</scope>
</reference>
<dbReference type="PANTHER" id="PTHR10434:SF11">
    <property type="entry name" value="1-ACYL-SN-GLYCEROL-3-PHOSPHATE ACYLTRANSFERASE"/>
    <property type="match status" value="1"/>
</dbReference>
<feature type="transmembrane region" description="Helical" evidence="6">
    <location>
        <begin position="12"/>
        <end position="31"/>
    </location>
</feature>
<dbReference type="CDD" id="cd07989">
    <property type="entry name" value="LPLAT_AGPAT-like"/>
    <property type="match status" value="1"/>
</dbReference>
<evidence type="ECO:0000313" key="9">
    <source>
        <dbReference type="Proteomes" id="UP001153709"/>
    </source>
</evidence>
<dbReference type="GO" id="GO:0016020">
    <property type="term" value="C:membrane"/>
    <property type="evidence" value="ECO:0007669"/>
    <property type="project" value="InterPro"/>
</dbReference>
<evidence type="ECO:0000256" key="4">
    <source>
        <dbReference type="ARBA" id="ARBA00023315"/>
    </source>
</evidence>
<sequence length="307" mass="34471">MVLNCCELSERFILLLHWLSLLWFVIATYIIWSDMGLILYTLGSLTLLAILWTVSSVARYVLKFACFGVLSMIFACAPIPLMLLNPRDSKNALIPSALLRWSRKCYGLEYKVEGLENIDKNNGSVVLMNHQSAIDLIILAYLWPLMPNSTVISKKEIFYIQPFGLAAWLWGTIFIDRVKAKDAQSAVNKTGQIIKKRKARVLMFPEGTRNLGKKLLPFKKGAFHLAIASQVPIQPVAVSRYSFMGKTRFDSGVVTIRILPTISTEGCTTEDIPKLIDQTYKTLSENVDEISTPTNTMNGTDAKIKTN</sequence>
<evidence type="ECO:0000256" key="1">
    <source>
        <dbReference type="ARBA" id="ARBA00004728"/>
    </source>
</evidence>
<keyword evidence="6" id="KW-1133">Transmembrane helix</keyword>
<evidence type="ECO:0000256" key="3">
    <source>
        <dbReference type="ARBA" id="ARBA00022679"/>
    </source>
</evidence>
<comment type="pathway">
    <text evidence="1">Phospholipid metabolism; CDP-diacylglycerol biosynthesis; CDP-diacylglycerol from sn-glycerol 3-phosphate: step 2/3.</text>
</comment>
<feature type="domain" description="Phospholipid/glycerol acyltransferase" evidence="7">
    <location>
        <begin position="124"/>
        <end position="241"/>
    </location>
</feature>
<organism evidence="8 9">
    <name type="scientific">Diabrotica balteata</name>
    <name type="common">Banded cucumber beetle</name>
    <dbReference type="NCBI Taxonomy" id="107213"/>
    <lineage>
        <taxon>Eukaryota</taxon>
        <taxon>Metazoa</taxon>
        <taxon>Ecdysozoa</taxon>
        <taxon>Arthropoda</taxon>
        <taxon>Hexapoda</taxon>
        <taxon>Insecta</taxon>
        <taxon>Pterygota</taxon>
        <taxon>Neoptera</taxon>
        <taxon>Endopterygota</taxon>
        <taxon>Coleoptera</taxon>
        <taxon>Polyphaga</taxon>
        <taxon>Cucujiformia</taxon>
        <taxon>Chrysomeloidea</taxon>
        <taxon>Chrysomelidae</taxon>
        <taxon>Galerucinae</taxon>
        <taxon>Diabroticina</taxon>
        <taxon>Diabroticites</taxon>
        <taxon>Diabrotica</taxon>
    </lineage>
</organism>
<dbReference type="GO" id="GO:0005783">
    <property type="term" value="C:endoplasmic reticulum"/>
    <property type="evidence" value="ECO:0007669"/>
    <property type="project" value="TreeGrafter"/>
</dbReference>
<keyword evidence="5" id="KW-0444">Lipid biosynthesis</keyword>
<dbReference type="SMART" id="SM00563">
    <property type="entry name" value="PlsC"/>
    <property type="match status" value="1"/>
</dbReference>
<keyword evidence="3 5" id="KW-0808">Transferase</keyword>
<keyword evidence="6" id="KW-0812">Transmembrane</keyword>
<dbReference type="AlphaFoldDB" id="A0A9N9TCD8"/>
<dbReference type="Pfam" id="PF01553">
    <property type="entry name" value="Acyltransferase"/>
    <property type="match status" value="1"/>
</dbReference>
<dbReference type="InterPro" id="IPR002123">
    <property type="entry name" value="Plipid/glycerol_acylTrfase"/>
</dbReference>
<evidence type="ECO:0000256" key="2">
    <source>
        <dbReference type="ARBA" id="ARBA00008655"/>
    </source>
</evidence>
<dbReference type="GO" id="GO:0006654">
    <property type="term" value="P:phosphatidic acid biosynthetic process"/>
    <property type="evidence" value="ECO:0007669"/>
    <property type="project" value="TreeGrafter"/>
</dbReference>
<accession>A0A9N9TCD8</accession>
<proteinExistence type="inferred from homology"/>
<protein>
    <recommendedName>
        <fullName evidence="5">1-acyl-sn-glycerol-3-phosphate acyltransferase</fullName>
        <ecNumber evidence="5">2.3.1.51</ecNumber>
    </recommendedName>
</protein>
<dbReference type="InterPro" id="IPR004552">
    <property type="entry name" value="AGP_acyltrans"/>
</dbReference>
<keyword evidence="9" id="KW-1185">Reference proteome</keyword>
<evidence type="ECO:0000256" key="5">
    <source>
        <dbReference type="RuleBase" id="RU361267"/>
    </source>
</evidence>
<comment type="catalytic activity">
    <reaction evidence="5">
        <text>a 1-acyl-sn-glycero-3-phosphate + an acyl-CoA = a 1,2-diacyl-sn-glycero-3-phosphate + CoA</text>
        <dbReference type="Rhea" id="RHEA:19709"/>
        <dbReference type="ChEBI" id="CHEBI:57287"/>
        <dbReference type="ChEBI" id="CHEBI:57970"/>
        <dbReference type="ChEBI" id="CHEBI:58342"/>
        <dbReference type="ChEBI" id="CHEBI:58608"/>
        <dbReference type="EC" id="2.3.1.51"/>
    </reaction>
</comment>
<keyword evidence="5" id="KW-0594">Phospholipid biosynthesis</keyword>
<evidence type="ECO:0000256" key="6">
    <source>
        <dbReference type="SAM" id="Phobius"/>
    </source>
</evidence>
<gene>
    <name evidence="8" type="ORF">DIABBA_LOCUS12779</name>
</gene>
<dbReference type="EC" id="2.3.1.51" evidence="5"/>
<name>A0A9N9TCD8_DIABA</name>
<keyword evidence="4 5" id="KW-0012">Acyltransferase</keyword>
<dbReference type="SUPFAM" id="SSF69593">
    <property type="entry name" value="Glycerol-3-phosphate (1)-acyltransferase"/>
    <property type="match status" value="1"/>
</dbReference>